<dbReference type="Proteomes" id="UP001150904">
    <property type="component" value="Unassembled WGS sequence"/>
</dbReference>
<sequence length="329" mass="36951">MSIDSPSDASDVFDRGNQYALEDGKLLGYGLKGVTTAMVQETCNQVTESYAKEILHWPNGRLAKPDIFSPVDEGTFEDLGECTKHFVKYLRDLFESSPPKQIPIYPHAFIAFSQDELPRNATLVLAYKARGLWQLEHRSVPVKVELGQSVDGLRMGDETAKDLLDRYPSDGPANSTEQRRGDSDSRPTDKWAFAVFSTGLLSALPLPALIDPSTDEVQPSEATLDLIGDPETSRFQMPWERMKELFPVICRDDERRGWRTNGMKLHKNVFICCDNDKPEEKGVLILQLEWDGNTEKDDHELKNVGKAAKVHETRAGVKEALTKAREIAE</sequence>
<dbReference type="EMBL" id="JAPQKR010000016">
    <property type="protein sequence ID" value="KAJ5191044.1"/>
    <property type="molecule type" value="Genomic_DNA"/>
</dbReference>
<feature type="compositionally biased region" description="Basic and acidic residues" evidence="1">
    <location>
        <begin position="177"/>
        <end position="186"/>
    </location>
</feature>
<keyword evidence="3" id="KW-1185">Reference proteome</keyword>
<protein>
    <submittedName>
        <fullName evidence="2">Uncharacterized protein</fullName>
    </submittedName>
</protein>
<dbReference type="OrthoDB" id="3558762at2759"/>
<evidence type="ECO:0000313" key="2">
    <source>
        <dbReference type="EMBL" id="KAJ5191044.1"/>
    </source>
</evidence>
<comment type="caution">
    <text evidence="2">The sequence shown here is derived from an EMBL/GenBank/DDBJ whole genome shotgun (WGS) entry which is preliminary data.</text>
</comment>
<dbReference type="RefSeq" id="XP_058303984.1">
    <property type="nucleotide sequence ID" value="XM_058457085.1"/>
</dbReference>
<name>A0A9W9J778_9EURO</name>
<organism evidence="2 3">
    <name type="scientific">Penicillium cinerascens</name>
    <dbReference type="NCBI Taxonomy" id="70096"/>
    <lineage>
        <taxon>Eukaryota</taxon>
        <taxon>Fungi</taxon>
        <taxon>Dikarya</taxon>
        <taxon>Ascomycota</taxon>
        <taxon>Pezizomycotina</taxon>
        <taxon>Eurotiomycetes</taxon>
        <taxon>Eurotiomycetidae</taxon>
        <taxon>Eurotiales</taxon>
        <taxon>Aspergillaceae</taxon>
        <taxon>Penicillium</taxon>
    </lineage>
</organism>
<accession>A0A9W9J778</accession>
<dbReference type="GeneID" id="83184386"/>
<evidence type="ECO:0000256" key="1">
    <source>
        <dbReference type="SAM" id="MobiDB-lite"/>
    </source>
</evidence>
<feature type="region of interest" description="Disordered" evidence="1">
    <location>
        <begin position="163"/>
        <end position="186"/>
    </location>
</feature>
<reference evidence="2" key="1">
    <citation type="submission" date="2022-12" db="EMBL/GenBank/DDBJ databases">
        <authorList>
            <person name="Petersen C."/>
        </authorList>
    </citation>
    <scope>NUCLEOTIDE SEQUENCE</scope>
    <source>
        <strain evidence="2">IBT 15544</strain>
    </source>
</reference>
<proteinExistence type="predicted"/>
<gene>
    <name evidence="2" type="ORF">N7498_010029</name>
</gene>
<reference evidence="2" key="2">
    <citation type="journal article" date="2023" name="IMA Fungus">
        <title>Comparative genomic study of the Penicillium genus elucidates a diverse pangenome and 15 lateral gene transfer events.</title>
        <authorList>
            <person name="Petersen C."/>
            <person name="Sorensen T."/>
            <person name="Nielsen M.R."/>
            <person name="Sondergaard T.E."/>
            <person name="Sorensen J.L."/>
            <person name="Fitzpatrick D.A."/>
            <person name="Frisvad J.C."/>
            <person name="Nielsen K.L."/>
        </authorList>
    </citation>
    <scope>NUCLEOTIDE SEQUENCE</scope>
    <source>
        <strain evidence="2">IBT 15544</strain>
    </source>
</reference>
<dbReference type="AlphaFoldDB" id="A0A9W9J778"/>
<evidence type="ECO:0000313" key="3">
    <source>
        <dbReference type="Proteomes" id="UP001150904"/>
    </source>
</evidence>